<dbReference type="OrthoDB" id="2162691at2759"/>
<organism evidence="5 6">
    <name type="scientific">Portunus trituberculatus</name>
    <name type="common">Swimming crab</name>
    <name type="synonym">Neptunus trituberculatus</name>
    <dbReference type="NCBI Taxonomy" id="210409"/>
    <lineage>
        <taxon>Eukaryota</taxon>
        <taxon>Metazoa</taxon>
        <taxon>Ecdysozoa</taxon>
        <taxon>Arthropoda</taxon>
        <taxon>Crustacea</taxon>
        <taxon>Multicrustacea</taxon>
        <taxon>Malacostraca</taxon>
        <taxon>Eumalacostraca</taxon>
        <taxon>Eucarida</taxon>
        <taxon>Decapoda</taxon>
        <taxon>Pleocyemata</taxon>
        <taxon>Brachyura</taxon>
        <taxon>Eubrachyura</taxon>
        <taxon>Portunoidea</taxon>
        <taxon>Portunidae</taxon>
        <taxon>Portuninae</taxon>
        <taxon>Portunus</taxon>
    </lineage>
</organism>
<dbReference type="GO" id="GO:0005886">
    <property type="term" value="C:plasma membrane"/>
    <property type="evidence" value="ECO:0007669"/>
    <property type="project" value="TreeGrafter"/>
</dbReference>
<name>A0A5B7CSC1_PORTR</name>
<keyword evidence="6" id="KW-1185">Reference proteome</keyword>
<evidence type="ECO:0000256" key="2">
    <source>
        <dbReference type="ARBA" id="ARBA00023136"/>
    </source>
</evidence>
<reference evidence="5 6" key="1">
    <citation type="submission" date="2019-05" db="EMBL/GenBank/DDBJ databases">
        <title>Another draft genome of Portunus trituberculatus and its Hox gene families provides insights of decapod evolution.</title>
        <authorList>
            <person name="Jeong J.-H."/>
            <person name="Song I."/>
            <person name="Kim S."/>
            <person name="Choi T."/>
            <person name="Kim D."/>
            <person name="Ryu S."/>
            <person name="Kim W."/>
        </authorList>
    </citation>
    <scope>NUCLEOTIDE SEQUENCE [LARGE SCALE GENOMIC DNA]</scope>
    <source>
        <tissue evidence="5">Muscle</tissue>
    </source>
</reference>
<comment type="caution">
    <text evidence="5">The sequence shown here is derived from an EMBL/GenBank/DDBJ whole genome shotgun (WGS) entry which is preliminary data.</text>
</comment>
<dbReference type="InterPro" id="IPR051482">
    <property type="entry name" value="Cholesterol_transport"/>
</dbReference>
<evidence type="ECO:0000256" key="3">
    <source>
        <dbReference type="SAM" id="MobiDB-lite"/>
    </source>
</evidence>
<comment type="subcellular location">
    <subcellularLocation>
        <location evidence="1">Membrane</location>
    </subcellularLocation>
</comment>
<dbReference type="EMBL" id="VSRR010000179">
    <property type="protein sequence ID" value="MPC11751.1"/>
    <property type="molecule type" value="Genomic_DNA"/>
</dbReference>
<evidence type="ECO:0000313" key="5">
    <source>
        <dbReference type="EMBL" id="MPC11751.1"/>
    </source>
</evidence>
<feature type="compositionally biased region" description="Polar residues" evidence="3">
    <location>
        <begin position="75"/>
        <end position="85"/>
    </location>
</feature>
<dbReference type="PROSITE" id="PS51778">
    <property type="entry name" value="VAST"/>
    <property type="match status" value="1"/>
</dbReference>
<dbReference type="GO" id="GO:0032366">
    <property type="term" value="P:intracellular sterol transport"/>
    <property type="evidence" value="ECO:0007669"/>
    <property type="project" value="TreeGrafter"/>
</dbReference>
<dbReference type="GO" id="GO:0005789">
    <property type="term" value="C:endoplasmic reticulum membrane"/>
    <property type="evidence" value="ECO:0007669"/>
    <property type="project" value="TreeGrafter"/>
</dbReference>
<dbReference type="GO" id="GO:0032934">
    <property type="term" value="F:sterol binding"/>
    <property type="evidence" value="ECO:0007669"/>
    <property type="project" value="TreeGrafter"/>
</dbReference>
<evidence type="ECO:0000313" key="6">
    <source>
        <dbReference type="Proteomes" id="UP000324222"/>
    </source>
</evidence>
<dbReference type="GO" id="GO:0140268">
    <property type="term" value="C:endoplasmic reticulum-plasma membrane contact site"/>
    <property type="evidence" value="ECO:0007669"/>
    <property type="project" value="TreeGrafter"/>
</dbReference>
<dbReference type="PANTHER" id="PTHR23319">
    <property type="entry name" value="GRAM DOMAIN CONTAINING 1B, ISOFORM E"/>
    <property type="match status" value="1"/>
</dbReference>
<gene>
    <name evidence="5" type="primary">Gramd1b</name>
    <name evidence="5" type="ORF">E2C01_004426</name>
</gene>
<feature type="domain" description="VASt" evidence="4">
    <location>
        <begin position="239"/>
        <end position="405"/>
    </location>
</feature>
<evidence type="ECO:0000259" key="4">
    <source>
        <dbReference type="PROSITE" id="PS51778"/>
    </source>
</evidence>
<dbReference type="AlphaFoldDB" id="A0A5B7CSC1"/>
<feature type="region of interest" description="Disordered" evidence="3">
    <location>
        <begin position="1"/>
        <end position="218"/>
    </location>
</feature>
<dbReference type="Proteomes" id="UP000324222">
    <property type="component" value="Unassembled WGS sequence"/>
</dbReference>
<sequence>MPGVVCPEPPAHPSPSLPPNTTAEVSWPPSAPDPPVSIWPESESGIEDSAGSVEGGSMPLSPPIPIPSPRRSSLQTSRTEASPPSQDDKSSSAPATAHESDTAPQPRTSTPNPSTTPEDGCEPTEGTAEEEGCEVPTIHISEDACSGENGVDVSSAPPVPKNGGIDSETFDLVGTENSKAPSSPTKSPQHHTPLNASPQANDILPTDMSDTTESEPDSKITCLSTGELVACPNLSTHHQGREIINTVYALPVDAVFTLLFTNSKFMLDLYTARKTTDVIASPWQSNPETNQKLRQVTYTLALPPNSFGPKVSHVTETQVVSPFSKHGEIYTVDAEACNAGIPYADSFFVSNHWCLTRESATETRLSVWSQVKYKKNVWGFMKVALRCVYTERVASSRVTSSQDDS</sequence>
<dbReference type="Pfam" id="PF16016">
    <property type="entry name" value="VASt"/>
    <property type="match status" value="1"/>
</dbReference>
<feature type="compositionally biased region" description="Acidic residues" evidence="3">
    <location>
        <begin position="119"/>
        <end position="133"/>
    </location>
</feature>
<feature type="compositionally biased region" description="Low complexity" evidence="3">
    <location>
        <begin position="104"/>
        <end position="117"/>
    </location>
</feature>
<evidence type="ECO:0000256" key="1">
    <source>
        <dbReference type="ARBA" id="ARBA00004370"/>
    </source>
</evidence>
<proteinExistence type="predicted"/>
<dbReference type="GO" id="GO:0120015">
    <property type="term" value="F:sterol transfer activity"/>
    <property type="evidence" value="ECO:0007669"/>
    <property type="project" value="TreeGrafter"/>
</dbReference>
<protein>
    <submittedName>
        <fullName evidence="5">GRAM domain-containing protein 1B</fullName>
    </submittedName>
</protein>
<accession>A0A5B7CSC1</accession>
<feature type="compositionally biased region" description="Polar residues" evidence="3">
    <location>
        <begin position="175"/>
        <end position="200"/>
    </location>
</feature>
<keyword evidence="2" id="KW-0472">Membrane</keyword>
<dbReference type="PANTHER" id="PTHR23319:SF4">
    <property type="entry name" value="GRAM DOMAIN CONTAINING 1B, ISOFORM E"/>
    <property type="match status" value="1"/>
</dbReference>
<dbReference type="InterPro" id="IPR031968">
    <property type="entry name" value="VASt"/>
</dbReference>
<feature type="compositionally biased region" description="Pro residues" evidence="3">
    <location>
        <begin position="7"/>
        <end position="18"/>
    </location>
</feature>